<keyword evidence="5" id="KW-1185">Reference proteome</keyword>
<reference evidence="4 5" key="1">
    <citation type="submission" date="2019-06" db="EMBL/GenBank/DDBJ databases">
        <title>A novel bacterium of genus Marinomonas, isolated from coastal sand.</title>
        <authorList>
            <person name="Huang H."/>
            <person name="Mo K."/>
            <person name="Hu Y."/>
        </authorList>
    </citation>
    <scope>NUCLEOTIDE SEQUENCE [LARGE SCALE GENOMIC DNA]</scope>
    <source>
        <strain evidence="4 5">HB171799</strain>
    </source>
</reference>
<evidence type="ECO:0000313" key="4">
    <source>
        <dbReference type="EMBL" id="TPE55010.1"/>
    </source>
</evidence>
<feature type="signal peptide" evidence="2">
    <location>
        <begin position="1"/>
        <end position="28"/>
    </location>
</feature>
<dbReference type="EMBL" id="VFRR01000003">
    <property type="protein sequence ID" value="TPE55010.1"/>
    <property type="molecule type" value="Genomic_DNA"/>
</dbReference>
<dbReference type="InterPro" id="IPR011250">
    <property type="entry name" value="OMP/PagP_B-barrel"/>
</dbReference>
<keyword evidence="1 2" id="KW-0732">Signal</keyword>
<gene>
    <name evidence="4" type="ORF">FJM67_02860</name>
</gene>
<dbReference type="SUPFAM" id="SSF56925">
    <property type="entry name" value="OMPA-like"/>
    <property type="match status" value="1"/>
</dbReference>
<feature type="chain" id="PRO_5021437770" evidence="2">
    <location>
        <begin position="29"/>
        <end position="180"/>
    </location>
</feature>
<dbReference type="OrthoDB" id="6104267at2"/>
<feature type="domain" description="Outer membrane protein beta-barrel" evidence="3">
    <location>
        <begin position="14"/>
        <end position="179"/>
    </location>
</feature>
<evidence type="ECO:0000256" key="1">
    <source>
        <dbReference type="ARBA" id="ARBA00022729"/>
    </source>
</evidence>
<sequence>MLARNSMSKYFLSLSLLLSAFVASNAAAVSPFSLGLGVQSLYLSSVERGFDEQDLDVIGAAVALQYHISDQVAVTGTSLLASKSFVGKSSKELSTSAHSIDVQLRTSFGVIRPYLLVGVGYIATSPSVANEQFALRLGFGVEHPLTTNLGLNLAYTLNEAGVKGGDSESSTLFGLSYRFP</sequence>
<dbReference type="Pfam" id="PF13505">
    <property type="entry name" value="OMP_b-brl"/>
    <property type="match status" value="1"/>
</dbReference>
<protein>
    <submittedName>
        <fullName evidence="4">Porin family protein</fullName>
    </submittedName>
</protein>
<name>A0A501X3C9_9GAMM</name>
<evidence type="ECO:0000259" key="3">
    <source>
        <dbReference type="Pfam" id="PF13505"/>
    </source>
</evidence>
<evidence type="ECO:0000256" key="2">
    <source>
        <dbReference type="SAM" id="SignalP"/>
    </source>
</evidence>
<dbReference type="AlphaFoldDB" id="A0A501X3C9"/>
<accession>A0A501X3C9</accession>
<proteinExistence type="predicted"/>
<dbReference type="Proteomes" id="UP000315901">
    <property type="component" value="Unassembled WGS sequence"/>
</dbReference>
<dbReference type="Gene3D" id="2.40.160.20">
    <property type="match status" value="1"/>
</dbReference>
<evidence type="ECO:0000313" key="5">
    <source>
        <dbReference type="Proteomes" id="UP000315901"/>
    </source>
</evidence>
<dbReference type="InterPro" id="IPR027385">
    <property type="entry name" value="Beta-barrel_OMP"/>
</dbReference>
<comment type="caution">
    <text evidence="4">The sequence shown here is derived from an EMBL/GenBank/DDBJ whole genome shotgun (WGS) entry which is preliminary data.</text>
</comment>
<organism evidence="4 5">
    <name type="scientific">Maribrevibacterium harenarium</name>
    <dbReference type="NCBI Taxonomy" id="2589817"/>
    <lineage>
        <taxon>Bacteria</taxon>
        <taxon>Pseudomonadati</taxon>
        <taxon>Pseudomonadota</taxon>
        <taxon>Gammaproteobacteria</taxon>
        <taxon>Oceanospirillales</taxon>
        <taxon>Oceanospirillaceae</taxon>
        <taxon>Maribrevibacterium</taxon>
    </lineage>
</organism>